<dbReference type="Proteomes" id="UP001497482">
    <property type="component" value="Chromosome 2"/>
</dbReference>
<feature type="region of interest" description="Disordered" evidence="1">
    <location>
        <begin position="61"/>
        <end position="84"/>
    </location>
</feature>
<accession>A0AAV2KWG2</accession>
<feature type="region of interest" description="Disordered" evidence="1">
    <location>
        <begin position="122"/>
        <end position="180"/>
    </location>
</feature>
<proteinExistence type="predicted"/>
<dbReference type="EMBL" id="OZ035824">
    <property type="protein sequence ID" value="CAL1592504.1"/>
    <property type="molecule type" value="Genomic_DNA"/>
</dbReference>
<evidence type="ECO:0000256" key="1">
    <source>
        <dbReference type="SAM" id="MobiDB-lite"/>
    </source>
</evidence>
<feature type="compositionally biased region" description="Polar residues" evidence="1">
    <location>
        <begin position="10"/>
        <end position="23"/>
    </location>
</feature>
<feature type="region of interest" description="Disordered" evidence="1">
    <location>
        <begin position="1"/>
        <end position="24"/>
    </location>
</feature>
<feature type="compositionally biased region" description="Basic and acidic residues" evidence="1">
    <location>
        <begin position="127"/>
        <end position="138"/>
    </location>
</feature>
<dbReference type="AlphaFoldDB" id="A0AAV2KWG2"/>
<sequence>MCRAIESGIRNETSASADPSSHIASAVSEGDSACETGPYRGFNSQHHYRCRFEMRSMCSVPKVRQRSRSPSVADRGLESQTVADPSEVSYARACQCACEDQGPTGHSRDRSGSNEQIMSAKAVIGADDPRQGSIRRSEYTGQVAGPQHSITRQERAADCPQAVDQSNRQAQTRVAGPIIA</sequence>
<reference evidence="2 3" key="1">
    <citation type="submission" date="2024-04" db="EMBL/GenBank/DDBJ databases">
        <authorList>
            <person name="Waldvogel A.-M."/>
            <person name="Schoenle A."/>
        </authorList>
    </citation>
    <scope>NUCLEOTIDE SEQUENCE [LARGE SCALE GENOMIC DNA]</scope>
</reference>
<evidence type="ECO:0000313" key="3">
    <source>
        <dbReference type="Proteomes" id="UP001497482"/>
    </source>
</evidence>
<feature type="compositionally biased region" description="Polar residues" evidence="1">
    <location>
        <begin position="163"/>
        <end position="172"/>
    </location>
</feature>
<protein>
    <submittedName>
        <fullName evidence="2">Uncharacterized protein</fullName>
    </submittedName>
</protein>
<organism evidence="2 3">
    <name type="scientific">Knipowitschia caucasica</name>
    <name type="common">Caucasian dwarf goby</name>
    <name type="synonym">Pomatoschistus caucasicus</name>
    <dbReference type="NCBI Taxonomy" id="637954"/>
    <lineage>
        <taxon>Eukaryota</taxon>
        <taxon>Metazoa</taxon>
        <taxon>Chordata</taxon>
        <taxon>Craniata</taxon>
        <taxon>Vertebrata</taxon>
        <taxon>Euteleostomi</taxon>
        <taxon>Actinopterygii</taxon>
        <taxon>Neopterygii</taxon>
        <taxon>Teleostei</taxon>
        <taxon>Neoteleostei</taxon>
        <taxon>Acanthomorphata</taxon>
        <taxon>Gobiaria</taxon>
        <taxon>Gobiiformes</taxon>
        <taxon>Gobioidei</taxon>
        <taxon>Gobiidae</taxon>
        <taxon>Gobiinae</taxon>
        <taxon>Knipowitschia</taxon>
    </lineage>
</organism>
<keyword evidence="3" id="KW-1185">Reference proteome</keyword>
<evidence type="ECO:0000313" key="2">
    <source>
        <dbReference type="EMBL" id="CAL1592504.1"/>
    </source>
</evidence>
<gene>
    <name evidence="2" type="ORF">KC01_LOCUS21750</name>
</gene>
<name>A0AAV2KWG2_KNICA</name>